<dbReference type="InterPro" id="IPR036047">
    <property type="entry name" value="F-box-like_dom_sf"/>
</dbReference>
<protein>
    <submittedName>
        <fullName evidence="5">F-box/LRR-repeat protein 4</fullName>
    </submittedName>
</protein>
<dbReference type="EMBL" id="JXXN02004471">
    <property type="protein sequence ID" value="THD20567.1"/>
    <property type="molecule type" value="Genomic_DNA"/>
</dbReference>
<dbReference type="AlphaFoldDB" id="A0A4E0RHN1"/>
<keyword evidence="6" id="KW-1185">Reference proteome</keyword>
<dbReference type="SMART" id="SM00367">
    <property type="entry name" value="LRR_CC"/>
    <property type="match status" value="9"/>
</dbReference>
<keyword evidence="1" id="KW-0833">Ubl conjugation pathway</keyword>
<dbReference type="PANTHER" id="PTHR13318:SF152">
    <property type="entry name" value="F-BOX_LRR-REPEAT PROTEIN 4"/>
    <property type="match status" value="1"/>
</dbReference>
<dbReference type="Proteomes" id="UP000230066">
    <property type="component" value="Unassembled WGS sequence"/>
</dbReference>
<accession>A0A4E0RHN1</accession>
<dbReference type="SUPFAM" id="SSF81383">
    <property type="entry name" value="F-box domain"/>
    <property type="match status" value="1"/>
</dbReference>
<comment type="caution">
    <text evidence="5">The sequence shown here is derived from an EMBL/GenBank/DDBJ whole genome shotgun (WGS) entry which is preliminary data.</text>
</comment>
<organism evidence="5 6">
    <name type="scientific">Fasciola hepatica</name>
    <name type="common">Liver fluke</name>
    <dbReference type="NCBI Taxonomy" id="6192"/>
    <lineage>
        <taxon>Eukaryota</taxon>
        <taxon>Metazoa</taxon>
        <taxon>Spiralia</taxon>
        <taxon>Lophotrochozoa</taxon>
        <taxon>Platyhelminthes</taxon>
        <taxon>Trematoda</taxon>
        <taxon>Digenea</taxon>
        <taxon>Plagiorchiida</taxon>
        <taxon>Echinostomata</taxon>
        <taxon>Echinostomatoidea</taxon>
        <taxon>Fasciolidae</taxon>
        <taxon>Fasciola</taxon>
    </lineage>
</organism>
<evidence type="ECO:0000313" key="6">
    <source>
        <dbReference type="Proteomes" id="UP000230066"/>
    </source>
</evidence>
<dbReference type="GO" id="GO:0031146">
    <property type="term" value="P:SCF-dependent proteasomal ubiquitin-dependent protein catabolic process"/>
    <property type="evidence" value="ECO:0007669"/>
    <property type="project" value="TreeGrafter"/>
</dbReference>
<reference evidence="5" key="1">
    <citation type="submission" date="2019-03" db="EMBL/GenBank/DDBJ databases">
        <title>Improved annotation for the trematode Fasciola hepatica.</title>
        <authorList>
            <person name="Choi Y.-J."/>
            <person name="Martin J."/>
            <person name="Mitreva M."/>
        </authorList>
    </citation>
    <scope>NUCLEOTIDE SEQUENCE [LARGE SCALE GENOMIC DNA]</scope>
</reference>
<proteinExistence type="predicted"/>
<dbReference type="InterPro" id="IPR057207">
    <property type="entry name" value="FBXL15_LRR"/>
</dbReference>
<feature type="domain" description="F-box/LRR-repeat protein 15-like leucin rich repeat" evidence="4">
    <location>
        <begin position="217"/>
        <end position="413"/>
    </location>
</feature>
<evidence type="ECO:0000259" key="4">
    <source>
        <dbReference type="Pfam" id="PF25372"/>
    </source>
</evidence>
<evidence type="ECO:0000313" key="5">
    <source>
        <dbReference type="EMBL" id="THD20567.1"/>
    </source>
</evidence>
<dbReference type="Gene3D" id="3.80.10.10">
    <property type="entry name" value="Ribonuclease Inhibitor"/>
    <property type="match status" value="3"/>
</dbReference>
<dbReference type="InterPro" id="IPR001810">
    <property type="entry name" value="F-box_dom"/>
</dbReference>
<evidence type="ECO:0000259" key="3">
    <source>
        <dbReference type="Pfam" id="PF12937"/>
    </source>
</evidence>
<dbReference type="Pfam" id="PF25372">
    <property type="entry name" value="DUF7885"/>
    <property type="match status" value="1"/>
</dbReference>
<evidence type="ECO:0000256" key="1">
    <source>
        <dbReference type="ARBA" id="ARBA00022786"/>
    </source>
</evidence>
<feature type="region of interest" description="Disordered" evidence="2">
    <location>
        <begin position="108"/>
        <end position="137"/>
    </location>
</feature>
<feature type="domain" description="F-box" evidence="3">
    <location>
        <begin position="13"/>
        <end position="44"/>
    </location>
</feature>
<dbReference type="Gene3D" id="1.20.1280.50">
    <property type="match status" value="1"/>
</dbReference>
<dbReference type="PANTHER" id="PTHR13318">
    <property type="entry name" value="PARTNER OF PAIRED, ISOFORM B-RELATED"/>
    <property type="match status" value="1"/>
</dbReference>
<sequence length="548" mass="60677">MNRFALYFSRQCEILLHIFSYLDLRTLCRTARVSRQFRCLAYDALARIRNLNLQAYWPWLSDTGLLSLGKRLGCVNLAARAAAAISSGNSIAPFSLLRRQREEHGTLVDEDDLDLLHSPNSTGPIHEESPRKSRPRTLAARVRSVSLRAQAAAVAALTEQNRNSDAEEIANESAEPGSVSPKLPRLSREWLDAFHSAFAVCRLRRLDMSWCGNYSQISPTAFGHFLGDCCRQLLTLRLSSCKFLNDDCVLHIVNTCSQLRELDLSSCTGISAHGFLTLGRLIHLRWLSLYRTRVTDAGLLSLAGLCQHLKHLDLGACSDVQDMDTVLDQLTRNNTGIRSINMWRCVTLSAAGIDHLTRSCRELEELDLGWCRNVTITPEANCVVRLVQRCRQIRKLFLSGTSLLSADDLLLVAQYLGPNIEQLDIQGSISITTASVATLLGQCPHLRLLDVSFCANVPLHSLVQLRQLFPNCTIISSVRDLNADEVGHPIHQVLVDELLDDLDNPAEQLFGLRELWPPALLGSPELLALPAPNRLAAIAGPSAVSSVD</sequence>
<dbReference type="SUPFAM" id="SSF52047">
    <property type="entry name" value="RNI-like"/>
    <property type="match status" value="1"/>
</dbReference>
<evidence type="ECO:0000256" key="2">
    <source>
        <dbReference type="SAM" id="MobiDB-lite"/>
    </source>
</evidence>
<dbReference type="InterPro" id="IPR006553">
    <property type="entry name" value="Leu-rich_rpt_Cys-con_subtyp"/>
</dbReference>
<dbReference type="InterPro" id="IPR032675">
    <property type="entry name" value="LRR_dom_sf"/>
</dbReference>
<dbReference type="Pfam" id="PF12937">
    <property type="entry name" value="F-box-like"/>
    <property type="match status" value="1"/>
</dbReference>
<dbReference type="GO" id="GO:0019005">
    <property type="term" value="C:SCF ubiquitin ligase complex"/>
    <property type="evidence" value="ECO:0007669"/>
    <property type="project" value="TreeGrafter"/>
</dbReference>
<feature type="region of interest" description="Disordered" evidence="2">
    <location>
        <begin position="159"/>
        <end position="180"/>
    </location>
</feature>
<gene>
    <name evidence="5" type="ORF">D915_008811</name>
</gene>
<name>A0A4E0RHN1_FASHE</name>